<keyword evidence="5" id="KW-0597">Phosphoprotein</keyword>
<feature type="domain" description="Histidine kinase" evidence="7">
    <location>
        <begin position="232"/>
        <end position="442"/>
    </location>
</feature>
<protein>
    <recommendedName>
        <fullName evidence="2">histidine kinase</fullName>
        <ecNumber evidence="2">2.7.13.3</ecNumber>
    </recommendedName>
</protein>
<organism evidence="9 10">
    <name type="scientific">Undibacterium cyanobacteriorum</name>
    <dbReference type="NCBI Taxonomy" id="3073561"/>
    <lineage>
        <taxon>Bacteria</taxon>
        <taxon>Pseudomonadati</taxon>
        <taxon>Pseudomonadota</taxon>
        <taxon>Betaproteobacteria</taxon>
        <taxon>Burkholderiales</taxon>
        <taxon>Oxalobacteraceae</taxon>
        <taxon>Undibacterium</taxon>
    </lineage>
</organism>
<evidence type="ECO:0000313" key="10">
    <source>
        <dbReference type="Proteomes" id="UP001181355"/>
    </source>
</evidence>
<dbReference type="InterPro" id="IPR003661">
    <property type="entry name" value="HisK_dim/P_dom"/>
</dbReference>
<dbReference type="PANTHER" id="PTHR43047">
    <property type="entry name" value="TWO-COMPONENT HISTIDINE PROTEIN KINASE"/>
    <property type="match status" value="1"/>
</dbReference>
<dbReference type="Pfam" id="PF02518">
    <property type="entry name" value="HATPase_c"/>
    <property type="match status" value="1"/>
</dbReference>
<feature type="modified residue" description="4-aspartylphosphate" evidence="5">
    <location>
        <position position="98"/>
    </location>
</feature>
<dbReference type="SMART" id="SM00387">
    <property type="entry name" value="HATPase_c"/>
    <property type="match status" value="1"/>
</dbReference>
<dbReference type="CDD" id="cd17569">
    <property type="entry name" value="REC_HupR-like"/>
    <property type="match status" value="1"/>
</dbReference>
<feature type="domain" description="Response regulatory" evidence="8">
    <location>
        <begin position="41"/>
        <end position="164"/>
    </location>
</feature>
<dbReference type="PROSITE" id="PS50109">
    <property type="entry name" value="HIS_KIN"/>
    <property type="match status" value="1"/>
</dbReference>
<dbReference type="InterPro" id="IPR003594">
    <property type="entry name" value="HATPase_dom"/>
</dbReference>
<dbReference type="InterPro" id="IPR005467">
    <property type="entry name" value="His_kinase_dom"/>
</dbReference>
<evidence type="ECO:0000256" key="5">
    <source>
        <dbReference type="PROSITE-ProRule" id="PRU00169"/>
    </source>
</evidence>
<dbReference type="PROSITE" id="PS50110">
    <property type="entry name" value="RESPONSE_REGULATORY"/>
    <property type="match status" value="2"/>
</dbReference>
<dbReference type="SMART" id="SM00448">
    <property type="entry name" value="REC"/>
    <property type="match status" value="2"/>
</dbReference>
<evidence type="ECO:0000259" key="8">
    <source>
        <dbReference type="PROSITE" id="PS50110"/>
    </source>
</evidence>
<dbReference type="PANTHER" id="PTHR43047:SF72">
    <property type="entry name" value="OSMOSENSING HISTIDINE PROTEIN KINASE SLN1"/>
    <property type="match status" value="1"/>
</dbReference>
<keyword evidence="10" id="KW-1185">Reference proteome</keyword>
<gene>
    <name evidence="9" type="ORF">RF679_17490</name>
</gene>
<dbReference type="Gene3D" id="3.40.50.2300">
    <property type="match status" value="2"/>
</dbReference>
<evidence type="ECO:0000256" key="1">
    <source>
        <dbReference type="ARBA" id="ARBA00000085"/>
    </source>
</evidence>
<feature type="modified residue" description="4-aspartylphosphate" evidence="5">
    <location>
        <position position="519"/>
    </location>
</feature>
<dbReference type="SUPFAM" id="SSF55874">
    <property type="entry name" value="ATPase domain of HSP90 chaperone/DNA topoisomerase II/histidine kinase"/>
    <property type="match status" value="1"/>
</dbReference>
<reference evidence="9" key="1">
    <citation type="submission" date="2023-09" db="EMBL/GenBank/DDBJ databases">
        <title>Undibacterium sp. 20NA77.5 isolated from freshwater.</title>
        <authorList>
            <person name="Le V."/>
            <person name="Ko S.-R."/>
            <person name="Ahn C.-Y."/>
            <person name="Oh H.-M."/>
        </authorList>
    </citation>
    <scope>NUCLEOTIDE SEQUENCE</scope>
    <source>
        <strain evidence="9">20NA77.5</strain>
    </source>
</reference>
<evidence type="ECO:0000256" key="2">
    <source>
        <dbReference type="ARBA" id="ARBA00012438"/>
    </source>
</evidence>
<evidence type="ECO:0000313" key="9">
    <source>
        <dbReference type="EMBL" id="WMW80418.1"/>
    </source>
</evidence>
<feature type="domain" description="Response regulatory" evidence="8">
    <location>
        <begin position="470"/>
        <end position="589"/>
    </location>
</feature>
<dbReference type="CDD" id="cd17546">
    <property type="entry name" value="REC_hyHK_CKI1_RcsC-like"/>
    <property type="match status" value="1"/>
</dbReference>
<sequence>MSTVGAKLPRLFVIKLVWASQEDMKFGFLLEWEPPMKESGIILCVDDDTTVLVALRTLLEHALGSNFLIEIAESGEEALEIIEDLQKSDETVGVVISDFLMPGMRGDELLIEIHKRSPRTMTIMLTGQSDFDGVKKAINQANLYRFLEKPFNHEDILLTVRSALQAFSHERLLTLQNEQLRQLNADLNVTLKKLQESEKFLEERVALRTRELDEKNQALQQALRTLEDVERISRHDLKTPLVSIAAAPTLLRAGRTMSKHEEDILCMIESATNRALSMVNLSLDLFRMESGSYVFRPSSVDMTNIVSSVALGLAAHAHSKSVNIHVPSDEPHVFAEADDSLCYSIIGNLLKNAVEAAPEHSTVMVTLIDGPQILLAIHNQGTVPLELRSSFFDKYSTAGKVGGTGLGTYSSHLLAKVQGGSLNMHTSEEDGTTLTLRLHRAKQSSPPVQIKEHAARPTHASSAISHEGMSVLLVDDDDFNHMVMSDNFQAPAFRLDSAINGRMALDRIQTKRPDLIIMDIEMPVMGGVEAMSAIRDYQKRQAQKSSFIVAYSGHDDERSRQRFLEQGFDACLSKPCTQAELAEILEQARHQLLSLA</sequence>
<dbReference type="Proteomes" id="UP001181355">
    <property type="component" value="Chromosome"/>
</dbReference>
<proteinExistence type="predicted"/>
<evidence type="ECO:0000259" key="7">
    <source>
        <dbReference type="PROSITE" id="PS50109"/>
    </source>
</evidence>
<feature type="coiled-coil region" evidence="6">
    <location>
        <begin position="177"/>
        <end position="232"/>
    </location>
</feature>
<dbReference type="CDD" id="cd00082">
    <property type="entry name" value="HisKA"/>
    <property type="match status" value="1"/>
</dbReference>
<keyword evidence="4" id="KW-0418">Kinase</keyword>
<dbReference type="Gene3D" id="3.30.565.10">
    <property type="entry name" value="Histidine kinase-like ATPase, C-terminal domain"/>
    <property type="match status" value="1"/>
</dbReference>
<name>A0ABY9RGQ5_9BURK</name>
<dbReference type="Pfam" id="PF00072">
    <property type="entry name" value="Response_reg"/>
    <property type="match status" value="2"/>
</dbReference>
<dbReference type="InterPro" id="IPR036097">
    <property type="entry name" value="HisK_dim/P_sf"/>
</dbReference>
<dbReference type="SUPFAM" id="SSF47384">
    <property type="entry name" value="Homodimeric domain of signal transducing histidine kinase"/>
    <property type="match status" value="1"/>
</dbReference>
<accession>A0ABY9RGQ5</accession>
<dbReference type="InterPro" id="IPR011006">
    <property type="entry name" value="CheY-like_superfamily"/>
</dbReference>
<dbReference type="InterPro" id="IPR001789">
    <property type="entry name" value="Sig_transdc_resp-reg_receiver"/>
</dbReference>
<comment type="catalytic activity">
    <reaction evidence="1">
        <text>ATP + protein L-histidine = ADP + protein N-phospho-L-histidine.</text>
        <dbReference type="EC" id="2.7.13.3"/>
    </reaction>
</comment>
<evidence type="ECO:0000256" key="3">
    <source>
        <dbReference type="ARBA" id="ARBA00022679"/>
    </source>
</evidence>
<dbReference type="Gene3D" id="1.10.287.130">
    <property type="match status" value="1"/>
</dbReference>
<dbReference type="EMBL" id="CP133720">
    <property type="protein sequence ID" value="WMW80418.1"/>
    <property type="molecule type" value="Genomic_DNA"/>
</dbReference>
<dbReference type="EC" id="2.7.13.3" evidence="2"/>
<dbReference type="SUPFAM" id="SSF52172">
    <property type="entry name" value="CheY-like"/>
    <property type="match status" value="2"/>
</dbReference>
<keyword evidence="6" id="KW-0175">Coiled coil</keyword>
<evidence type="ECO:0000256" key="6">
    <source>
        <dbReference type="SAM" id="Coils"/>
    </source>
</evidence>
<evidence type="ECO:0000256" key="4">
    <source>
        <dbReference type="ARBA" id="ARBA00022777"/>
    </source>
</evidence>
<keyword evidence="3" id="KW-0808">Transferase</keyword>
<dbReference type="InterPro" id="IPR036890">
    <property type="entry name" value="HATPase_C_sf"/>
</dbReference>
<dbReference type="RefSeq" id="WP_309481911.1">
    <property type="nucleotide sequence ID" value="NZ_CP133720.1"/>
</dbReference>